<reference evidence="4" key="3">
    <citation type="submission" date="2020-02" db="EMBL/GenBank/DDBJ databases">
        <authorList>
            <person name="Sarangi A.N."/>
            <person name="Ghosh S."/>
            <person name="Mukherjee M."/>
            <person name="Tripathy S."/>
        </authorList>
    </citation>
    <scope>NUCLEOTIDE SEQUENCE</scope>
    <source>
        <strain evidence="4">BDU141951</strain>
    </source>
</reference>
<evidence type="ECO:0000256" key="1">
    <source>
        <dbReference type="ARBA" id="ARBA00023015"/>
    </source>
</evidence>
<dbReference type="PANTHER" id="PTHR30204">
    <property type="entry name" value="REDOX-CYCLING DRUG-SENSING TRANSCRIPTIONAL ACTIVATOR SOXR"/>
    <property type="match status" value="1"/>
</dbReference>
<dbReference type="InterPro" id="IPR009061">
    <property type="entry name" value="DNA-bd_dom_put_sf"/>
</dbReference>
<keyword evidence="2" id="KW-0238">DNA-binding</keyword>
<dbReference type="InterPro" id="IPR047057">
    <property type="entry name" value="MerR_fam"/>
</dbReference>
<dbReference type="PROSITE" id="PS50937">
    <property type="entry name" value="HTH_MERR_2"/>
    <property type="match status" value="1"/>
</dbReference>
<proteinExistence type="predicted"/>
<dbReference type="InterPro" id="IPR015358">
    <property type="entry name" value="Tscrpt_reg_MerR_DNA-bd"/>
</dbReference>
<name>A0A0C1Y9G9_9CYAN</name>
<dbReference type="Pfam" id="PF00376">
    <property type="entry name" value="MerR"/>
    <property type="match status" value="1"/>
</dbReference>
<evidence type="ECO:0000313" key="4">
    <source>
        <dbReference type="EMBL" id="NEV69246.1"/>
    </source>
</evidence>
<dbReference type="GO" id="GO:0003700">
    <property type="term" value="F:DNA-binding transcription factor activity"/>
    <property type="evidence" value="ECO:0007669"/>
    <property type="project" value="InterPro"/>
</dbReference>
<reference evidence="4" key="2">
    <citation type="journal article" date="2015" name="Genome Announc.">
        <title>Draft Genome Sequence of Filamentous Marine Cyanobacterium Lyngbya confervoides Strain BDU141951.</title>
        <authorList>
            <person name="Chandrababunaidu M.M."/>
            <person name="Sen D."/>
            <person name="Tripathy S."/>
        </authorList>
    </citation>
    <scope>NUCLEOTIDE SEQUENCE</scope>
    <source>
        <strain evidence="4">BDU141951</strain>
    </source>
</reference>
<reference evidence="4" key="1">
    <citation type="submission" date="2014-11" db="EMBL/GenBank/DDBJ databases">
        <authorList>
            <person name="Malar M.C."/>
            <person name="Sen D."/>
            <person name="Tripathy S."/>
        </authorList>
    </citation>
    <scope>NUCLEOTIDE SEQUENCE</scope>
    <source>
        <strain evidence="4">BDU141951</strain>
    </source>
</reference>
<keyword evidence="3" id="KW-0804">Transcription</keyword>
<dbReference type="Gene3D" id="1.10.1660.10">
    <property type="match status" value="1"/>
</dbReference>
<dbReference type="InterPro" id="IPR000551">
    <property type="entry name" value="MerR-type_HTH_dom"/>
</dbReference>
<dbReference type="CDD" id="cd04770">
    <property type="entry name" value="HTH_HMRTR"/>
    <property type="match status" value="1"/>
</dbReference>
<evidence type="ECO:0000256" key="2">
    <source>
        <dbReference type="ARBA" id="ARBA00023125"/>
    </source>
</evidence>
<dbReference type="AlphaFoldDB" id="A0A0C1Y9G9"/>
<protein>
    <submittedName>
        <fullName evidence="4">Heavy metal-responsive transcriptional regulator</fullName>
    </submittedName>
</protein>
<evidence type="ECO:0000256" key="3">
    <source>
        <dbReference type="ARBA" id="ARBA00023163"/>
    </source>
</evidence>
<dbReference type="GO" id="GO:0003677">
    <property type="term" value="F:DNA binding"/>
    <property type="evidence" value="ECO:0007669"/>
    <property type="project" value="UniProtKB-KW"/>
</dbReference>
<dbReference type="EMBL" id="JTHE02000003">
    <property type="protein sequence ID" value="NEV69246.1"/>
    <property type="molecule type" value="Genomic_DNA"/>
</dbReference>
<dbReference type="Pfam" id="PF09278">
    <property type="entry name" value="MerR-DNA-bind"/>
    <property type="match status" value="1"/>
</dbReference>
<dbReference type="SMART" id="SM00422">
    <property type="entry name" value="HTH_MERR"/>
    <property type="match status" value="1"/>
</dbReference>
<comment type="caution">
    <text evidence="4">The sequence shown here is derived from an EMBL/GenBank/DDBJ whole genome shotgun (WGS) entry which is preliminary data.</text>
</comment>
<keyword evidence="1" id="KW-0805">Transcription regulation</keyword>
<organism evidence="4">
    <name type="scientific">Lyngbya confervoides BDU141951</name>
    <dbReference type="NCBI Taxonomy" id="1574623"/>
    <lineage>
        <taxon>Bacteria</taxon>
        <taxon>Bacillati</taxon>
        <taxon>Cyanobacteriota</taxon>
        <taxon>Cyanophyceae</taxon>
        <taxon>Oscillatoriophycideae</taxon>
        <taxon>Oscillatoriales</taxon>
        <taxon>Microcoleaceae</taxon>
        <taxon>Lyngbya</taxon>
    </lineage>
</organism>
<dbReference type="PANTHER" id="PTHR30204:SF94">
    <property type="entry name" value="HEAVY METAL-DEPENDENT TRANSCRIPTIONAL REGULATOR HI_0293-RELATED"/>
    <property type="match status" value="1"/>
</dbReference>
<dbReference type="SUPFAM" id="SSF46955">
    <property type="entry name" value="Putative DNA-binding domain"/>
    <property type="match status" value="1"/>
</dbReference>
<gene>
    <name evidence="4" type="ORF">QQ91_019285</name>
</gene>
<sequence length="147" mass="16881">MKEGLLIGELSRRVNLPAQTIRYYERLGLLTPPKRTASRYRIYSADEEERLVFIQKAKRFGLSLDEIKRLIDLRADGVPPCADLQAMVKQHLAELDQHIQDMLTLHQELAQRYEYIEAVLSDSTEAPNETLCNGKICGLIEQDIEPE</sequence>
<dbReference type="PRINTS" id="PR00040">
    <property type="entry name" value="HTHMERR"/>
</dbReference>
<accession>A0A0C1Y9G9</accession>